<evidence type="ECO:0000256" key="2">
    <source>
        <dbReference type="ARBA" id="ARBA00022723"/>
    </source>
</evidence>
<evidence type="ECO:0000256" key="4">
    <source>
        <dbReference type="ARBA" id="ARBA00022837"/>
    </source>
</evidence>
<dbReference type="AlphaFoldDB" id="A0A1B2AB25"/>
<evidence type="ECO:0000313" key="7">
    <source>
        <dbReference type="Proteomes" id="UP000092932"/>
    </source>
</evidence>
<dbReference type="EC" id="3.1.6.1" evidence="6"/>
<dbReference type="GO" id="GO:0004065">
    <property type="term" value="F:arylsulfatase activity"/>
    <property type="evidence" value="ECO:0007669"/>
    <property type="project" value="UniProtKB-EC"/>
</dbReference>
<reference evidence="6 7" key="1">
    <citation type="submission" date="2016-07" db="EMBL/GenBank/DDBJ databases">
        <title>Complete genome sequence of Altererythrobacter dongtanensis KCTC 22672, a type strain with esterase isolated from tidal flat.</title>
        <authorList>
            <person name="Cheng H."/>
            <person name="Wu Y.-H."/>
            <person name="Zhou P."/>
            <person name="Huo Y.-Y."/>
            <person name="Wang C.-S."/>
            <person name="Xu X.-W."/>
        </authorList>
    </citation>
    <scope>NUCLEOTIDE SEQUENCE [LARGE SCALE GENOMIC DNA]</scope>
    <source>
        <strain evidence="6 7">KCTC 22672</strain>
    </source>
</reference>
<dbReference type="PROSITE" id="PS00149">
    <property type="entry name" value="SULFATASE_2"/>
    <property type="match status" value="1"/>
</dbReference>
<gene>
    <name evidence="6" type="primary">atsA_4</name>
    <name evidence="6" type="ORF">A6F68_00847</name>
</gene>
<dbReference type="PATRIC" id="fig|692370.5.peg.863"/>
<comment type="similarity">
    <text evidence="1">Belongs to the sulfatase family.</text>
</comment>
<dbReference type="EMBL" id="CP016591">
    <property type="protein sequence ID" value="ANY19373.1"/>
    <property type="molecule type" value="Genomic_DNA"/>
</dbReference>
<evidence type="ECO:0000256" key="3">
    <source>
        <dbReference type="ARBA" id="ARBA00022801"/>
    </source>
</evidence>
<keyword evidence="4" id="KW-0106">Calcium</keyword>
<dbReference type="KEGG" id="ado:A6F68_00847"/>
<name>A0A1B2AB25_9SPHN</name>
<keyword evidence="3 6" id="KW-0378">Hydrolase</keyword>
<dbReference type="InterPro" id="IPR000917">
    <property type="entry name" value="Sulfatase_N"/>
</dbReference>
<dbReference type="RefSeq" id="WP_067676726.1">
    <property type="nucleotide sequence ID" value="NZ_CP016591.1"/>
</dbReference>
<dbReference type="Pfam" id="PF00884">
    <property type="entry name" value="Sulfatase"/>
    <property type="match status" value="1"/>
</dbReference>
<dbReference type="PANTHER" id="PTHR42693:SF53">
    <property type="entry name" value="ENDO-4-O-SULFATASE"/>
    <property type="match status" value="1"/>
</dbReference>
<dbReference type="Gene3D" id="3.40.720.10">
    <property type="entry name" value="Alkaline Phosphatase, subunit A"/>
    <property type="match status" value="1"/>
</dbReference>
<protein>
    <submittedName>
        <fullName evidence="6">Arylsulfatase</fullName>
        <ecNumber evidence="6">3.1.6.1</ecNumber>
    </submittedName>
</protein>
<accession>A0A1B2AB25</accession>
<sequence>MRRWSKIALGIGVTAAVIAGLAYFNRTSLALALVHYRAGQAEVGPNRPIAWQRGPAEAAEAQESATPPNIVFILFDDLGINDISTFGGGVAGGRVPTPNIDRLAAEGAIFSTAYAGNATCAPSRAQLMTGRYSTRTGFEYTPTPNGFGRLVAMATDQIRGDLPRSGYNAEVDAAAPSFADQGLPSEEVTIAEVLKARGYHTVHIGKWHLGNGKGFHPNDQGFDESLMMESGLHLPEDHPDVVNAKVDFDPIDRFLWASMRFATSYNRGPWFAPGRYLADYWTDESLKVIEANRNRPFFLYLAHWGVHTPLQATRADYEAVGAIGSERHRVHAAMVRSLDRSVGRIMAKLEEEGLADNTLIVISSDNGGAGYIGVPDVNAPYRGFKISFFEGGIRVPLFLRWPARIRPGTKAALPVGHVDVMPTLAAASGSSLPGGVAIDGRNLLPAATGSGAVERADAPLFWNSGYYKVVRAGDWKLQVNEKQGKSWLYDLASDPTEKVNLIGKRPDKRVELAALLASHHRGRKAPLYPSVLDGSIMIDKTLAERFEPGDEFIYWPN</sequence>
<dbReference type="OrthoDB" id="9795675at2"/>
<dbReference type="InterPro" id="IPR017850">
    <property type="entry name" value="Alkaline_phosphatase_core_sf"/>
</dbReference>
<keyword evidence="7" id="KW-1185">Reference proteome</keyword>
<dbReference type="InterPro" id="IPR024607">
    <property type="entry name" value="Sulfatase_CS"/>
</dbReference>
<proteinExistence type="inferred from homology"/>
<dbReference type="GO" id="GO:0046872">
    <property type="term" value="F:metal ion binding"/>
    <property type="evidence" value="ECO:0007669"/>
    <property type="project" value="UniProtKB-KW"/>
</dbReference>
<dbReference type="Proteomes" id="UP000092932">
    <property type="component" value="Chromosome"/>
</dbReference>
<evidence type="ECO:0000313" key="6">
    <source>
        <dbReference type="EMBL" id="ANY19373.1"/>
    </source>
</evidence>
<evidence type="ECO:0000259" key="5">
    <source>
        <dbReference type="Pfam" id="PF00884"/>
    </source>
</evidence>
<feature type="domain" description="Sulfatase N-terminal" evidence="5">
    <location>
        <begin position="68"/>
        <end position="429"/>
    </location>
</feature>
<keyword evidence="2" id="KW-0479">Metal-binding</keyword>
<dbReference type="PROSITE" id="PS00523">
    <property type="entry name" value="SULFATASE_1"/>
    <property type="match status" value="1"/>
</dbReference>
<evidence type="ECO:0000256" key="1">
    <source>
        <dbReference type="ARBA" id="ARBA00008779"/>
    </source>
</evidence>
<organism evidence="6 7">
    <name type="scientific">Tsuneonella dongtanensis</name>
    <dbReference type="NCBI Taxonomy" id="692370"/>
    <lineage>
        <taxon>Bacteria</taxon>
        <taxon>Pseudomonadati</taxon>
        <taxon>Pseudomonadota</taxon>
        <taxon>Alphaproteobacteria</taxon>
        <taxon>Sphingomonadales</taxon>
        <taxon>Erythrobacteraceae</taxon>
        <taxon>Tsuneonella</taxon>
    </lineage>
</organism>
<dbReference type="STRING" id="692370.A6F68_00847"/>
<dbReference type="SUPFAM" id="SSF53649">
    <property type="entry name" value="Alkaline phosphatase-like"/>
    <property type="match status" value="1"/>
</dbReference>
<dbReference type="PANTHER" id="PTHR42693">
    <property type="entry name" value="ARYLSULFATASE FAMILY MEMBER"/>
    <property type="match status" value="1"/>
</dbReference>
<dbReference type="InterPro" id="IPR050738">
    <property type="entry name" value="Sulfatase"/>
</dbReference>
<dbReference type="Gene3D" id="3.30.1120.10">
    <property type="match status" value="1"/>
</dbReference>